<evidence type="ECO:0000313" key="4">
    <source>
        <dbReference type="EMBL" id="VFU07239.1"/>
    </source>
</evidence>
<keyword evidence="2" id="KW-1133">Transmembrane helix</keyword>
<feature type="transmembrane region" description="Helical" evidence="2">
    <location>
        <begin position="93"/>
        <end position="114"/>
    </location>
</feature>
<evidence type="ECO:0000259" key="3">
    <source>
        <dbReference type="Pfam" id="PF20061"/>
    </source>
</evidence>
<gene>
    <name evidence="4" type="ORF">MTUNDRAET4_0346</name>
</gene>
<evidence type="ECO:0000256" key="1">
    <source>
        <dbReference type="SAM" id="MobiDB-lite"/>
    </source>
</evidence>
<dbReference type="Proteomes" id="UP000294360">
    <property type="component" value="Chromosome"/>
</dbReference>
<keyword evidence="2" id="KW-0812">Transmembrane</keyword>
<keyword evidence="2" id="KW-0472">Membrane</keyword>
<name>A0A4U8YU11_METTU</name>
<dbReference type="EMBL" id="LR536450">
    <property type="protein sequence ID" value="VFU07239.1"/>
    <property type="molecule type" value="Genomic_DNA"/>
</dbReference>
<dbReference type="KEGG" id="mtun:MTUNDRAET4_0346"/>
<protein>
    <recommendedName>
        <fullName evidence="3">DUF6460 domain-containing protein</fullName>
    </recommendedName>
</protein>
<proteinExistence type="predicted"/>
<dbReference type="RefSeq" id="WP_134486268.1">
    <property type="nucleotide sequence ID" value="NZ_CP139089.1"/>
</dbReference>
<feature type="transmembrane region" description="Helical" evidence="2">
    <location>
        <begin position="46"/>
        <end position="64"/>
    </location>
</feature>
<evidence type="ECO:0000313" key="5">
    <source>
        <dbReference type="Proteomes" id="UP000294360"/>
    </source>
</evidence>
<feature type="region of interest" description="Disordered" evidence="1">
    <location>
        <begin position="1"/>
        <end position="28"/>
    </location>
</feature>
<accession>A0A4U8YU11</accession>
<dbReference type="AlphaFoldDB" id="A0A4U8YU11"/>
<sequence>MTDRMSDPTRSTPEPPPGWTAGQRSPAAPRSGSALNRFLGGSPASVFLRLFFVSLIVGALFMWLDIRPIDIFRGLTDLFNRIYRMGFDAIREVFDYVLVGAAIVVPIWLVLRLLNMRGER</sequence>
<feature type="domain" description="DUF6460" evidence="3">
    <location>
        <begin position="82"/>
        <end position="117"/>
    </location>
</feature>
<dbReference type="OrthoDB" id="8480887at2"/>
<dbReference type="Pfam" id="PF20061">
    <property type="entry name" value="DUF6460"/>
    <property type="match status" value="1"/>
</dbReference>
<organism evidence="4 5">
    <name type="scientific">Methylocella tundrae</name>
    <dbReference type="NCBI Taxonomy" id="227605"/>
    <lineage>
        <taxon>Bacteria</taxon>
        <taxon>Pseudomonadati</taxon>
        <taxon>Pseudomonadota</taxon>
        <taxon>Alphaproteobacteria</taxon>
        <taxon>Hyphomicrobiales</taxon>
        <taxon>Beijerinckiaceae</taxon>
        <taxon>Methylocella</taxon>
    </lineage>
</organism>
<evidence type="ECO:0000256" key="2">
    <source>
        <dbReference type="SAM" id="Phobius"/>
    </source>
</evidence>
<reference evidence="4 5" key="1">
    <citation type="submission" date="2019-03" db="EMBL/GenBank/DDBJ databases">
        <authorList>
            <person name="Kox A.R. M."/>
        </authorList>
    </citation>
    <scope>NUCLEOTIDE SEQUENCE [LARGE SCALE GENOMIC DNA]</scope>
    <source>
        <strain evidence="4">MTUNDRAET4 annotated genome</strain>
    </source>
</reference>
<dbReference type="InterPro" id="IPR045594">
    <property type="entry name" value="DUF6460"/>
</dbReference>